<dbReference type="SMART" id="SM00316">
    <property type="entry name" value="S1"/>
    <property type="match status" value="4"/>
</dbReference>
<keyword evidence="2 5" id="KW-0689">Ribosomal protein</keyword>
<dbReference type="GO" id="GO:0006412">
    <property type="term" value="P:translation"/>
    <property type="evidence" value="ECO:0007669"/>
    <property type="project" value="TreeGrafter"/>
</dbReference>
<dbReference type="PROSITE" id="PS50126">
    <property type="entry name" value="S1"/>
    <property type="match status" value="4"/>
</dbReference>
<dbReference type="GO" id="GO:0005840">
    <property type="term" value="C:ribosome"/>
    <property type="evidence" value="ECO:0007669"/>
    <property type="project" value="UniProtKB-KW"/>
</dbReference>
<evidence type="ECO:0000313" key="6">
    <source>
        <dbReference type="Proteomes" id="UP000178991"/>
    </source>
</evidence>
<dbReference type="InterPro" id="IPR050437">
    <property type="entry name" value="Ribos_protein_bS1-like"/>
</dbReference>
<accession>A0A1G2HL66</accession>
<dbReference type="AlphaFoldDB" id="A0A1G2HL66"/>
<protein>
    <submittedName>
        <fullName evidence="5">30S ribosomal protein S1</fullName>
    </submittedName>
</protein>
<dbReference type="CDD" id="cd04465">
    <property type="entry name" value="S1_RPS1_repeat_ec2_hs2"/>
    <property type="match status" value="1"/>
</dbReference>
<dbReference type="Proteomes" id="UP000178991">
    <property type="component" value="Unassembled WGS sequence"/>
</dbReference>
<feature type="domain" description="S1 motif" evidence="4">
    <location>
        <begin position="303"/>
        <end position="385"/>
    </location>
</feature>
<name>A0A1G2HL66_9BACT</name>
<organism evidence="5 6">
    <name type="scientific">Candidatus Staskawiczbacteria bacterium RIFCSPHIGHO2_01_FULL_34_27</name>
    <dbReference type="NCBI Taxonomy" id="1802199"/>
    <lineage>
        <taxon>Bacteria</taxon>
        <taxon>Candidatus Staskawicziibacteriota</taxon>
    </lineage>
</organism>
<comment type="caution">
    <text evidence="5">The sequence shown here is derived from an EMBL/GenBank/DDBJ whole genome shotgun (WGS) entry which is preliminary data.</text>
</comment>
<gene>
    <name evidence="5" type="ORF">A2639_02370</name>
</gene>
<reference evidence="5 6" key="1">
    <citation type="journal article" date="2016" name="Nat. Commun.">
        <title>Thousands of microbial genomes shed light on interconnected biogeochemical processes in an aquifer system.</title>
        <authorList>
            <person name="Anantharaman K."/>
            <person name="Brown C.T."/>
            <person name="Hug L.A."/>
            <person name="Sharon I."/>
            <person name="Castelle C.J."/>
            <person name="Probst A.J."/>
            <person name="Thomas B.C."/>
            <person name="Singh A."/>
            <person name="Wilkins M.J."/>
            <person name="Karaoz U."/>
            <person name="Brodie E.L."/>
            <person name="Williams K.H."/>
            <person name="Hubbard S.S."/>
            <person name="Banfield J.F."/>
        </authorList>
    </citation>
    <scope>NUCLEOTIDE SEQUENCE [LARGE SCALE GENOMIC DNA]</scope>
</reference>
<evidence type="ECO:0000313" key="5">
    <source>
        <dbReference type="EMBL" id="OGZ63264.1"/>
    </source>
</evidence>
<sequence length="389" mass="43488">MIKEGIIKKAPKEVITPSPSVGSIVEGKIVARDRSSLFIDLGPQGTGIIYGREFYEVKDAIKNLNIGDTVFAKVVELENEDGYRELSLQDATKDINWQKLREMKDKEEIIKVKITGVNKGGLLTNINNIPAFLPVSQLSPENYPRVVDADKAKILKELQKFIGKTLEVKVLDLLAEENKLILSEKAKKEQLLKEILKDYKKGDIIEGKITGIADFGVFIKFPLEGASTETEGQPAESINSSIEGLIHISELDWQLVQNPAEVVKVGEVVKAKIIDINNNQVFLSLKSLKENPWEKIEKEYKKGDIIKGKVISFSPFGAFVEVLPKIRGLCHISEFATDEANLPGQIAPRVSPQKEMEESLKVGETYNFEILLIEPKEHRMSLKLVADKK</sequence>
<dbReference type="Pfam" id="PF00575">
    <property type="entry name" value="S1"/>
    <property type="match status" value="4"/>
</dbReference>
<dbReference type="InterPro" id="IPR012340">
    <property type="entry name" value="NA-bd_OB-fold"/>
</dbReference>
<comment type="similarity">
    <text evidence="1">Belongs to the bacterial ribosomal protein bS1 family.</text>
</comment>
<feature type="domain" description="S1 motif" evidence="4">
    <location>
        <begin position="107"/>
        <end position="185"/>
    </location>
</feature>
<evidence type="ECO:0000259" key="4">
    <source>
        <dbReference type="PROSITE" id="PS50126"/>
    </source>
</evidence>
<dbReference type="PANTHER" id="PTHR10724">
    <property type="entry name" value="30S RIBOSOMAL PROTEIN S1"/>
    <property type="match status" value="1"/>
</dbReference>
<evidence type="ECO:0000256" key="3">
    <source>
        <dbReference type="ARBA" id="ARBA00023274"/>
    </source>
</evidence>
<proteinExistence type="inferred from homology"/>
<dbReference type="SUPFAM" id="SSF50249">
    <property type="entry name" value="Nucleic acid-binding proteins"/>
    <property type="match status" value="4"/>
</dbReference>
<keyword evidence="3" id="KW-0687">Ribonucleoprotein</keyword>
<dbReference type="GO" id="GO:0003729">
    <property type="term" value="F:mRNA binding"/>
    <property type="evidence" value="ECO:0007669"/>
    <property type="project" value="TreeGrafter"/>
</dbReference>
<dbReference type="PANTHER" id="PTHR10724:SF7">
    <property type="entry name" value="SMALL RIBOSOMAL SUBUNIT PROTEIN BS1C"/>
    <property type="match status" value="1"/>
</dbReference>
<dbReference type="GO" id="GO:0003735">
    <property type="term" value="F:structural constituent of ribosome"/>
    <property type="evidence" value="ECO:0007669"/>
    <property type="project" value="TreeGrafter"/>
</dbReference>
<evidence type="ECO:0000256" key="2">
    <source>
        <dbReference type="ARBA" id="ARBA00022980"/>
    </source>
</evidence>
<evidence type="ECO:0000256" key="1">
    <source>
        <dbReference type="ARBA" id="ARBA00006767"/>
    </source>
</evidence>
<feature type="domain" description="S1 motif" evidence="4">
    <location>
        <begin position="22"/>
        <end position="89"/>
    </location>
</feature>
<dbReference type="EMBL" id="MHOL01000004">
    <property type="protein sequence ID" value="OGZ63264.1"/>
    <property type="molecule type" value="Genomic_DNA"/>
</dbReference>
<dbReference type="Gene3D" id="2.40.50.140">
    <property type="entry name" value="Nucleic acid-binding proteins"/>
    <property type="match status" value="4"/>
</dbReference>
<dbReference type="InterPro" id="IPR003029">
    <property type="entry name" value="S1_domain"/>
</dbReference>
<feature type="domain" description="S1 motif" evidence="4">
    <location>
        <begin position="202"/>
        <end position="286"/>
    </location>
</feature>